<gene>
    <name evidence="4 5" type="primary">LOC118420724</name>
</gene>
<feature type="compositionally biased region" description="Basic and acidic residues" evidence="1">
    <location>
        <begin position="52"/>
        <end position="64"/>
    </location>
</feature>
<feature type="compositionally biased region" description="Gly residues" evidence="1">
    <location>
        <begin position="86"/>
        <end position="95"/>
    </location>
</feature>
<feature type="signal peptide" evidence="2">
    <location>
        <begin position="1"/>
        <end position="21"/>
    </location>
</feature>
<dbReference type="AlphaFoldDB" id="A0A9J7LKV0"/>
<feature type="chain" id="PRO_5044698978" evidence="2">
    <location>
        <begin position="22"/>
        <end position="101"/>
    </location>
</feature>
<name>A0A9J7LKV0_BRAFL</name>
<evidence type="ECO:0000313" key="3">
    <source>
        <dbReference type="Proteomes" id="UP000001554"/>
    </source>
</evidence>
<feature type="region of interest" description="Disordered" evidence="1">
    <location>
        <begin position="52"/>
        <end position="101"/>
    </location>
</feature>
<dbReference type="RefSeq" id="XP_035683574.1">
    <property type="nucleotide sequence ID" value="XM_035827681.1"/>
</dbReference>
<dbReference type="RefSeq" id="XP_035683575.1">
    <property type="nucleotide sequence ID" value="XM_035827682.1"/>
</dbReference>
<reference evidence="3" key="1">
    <citation type="journal article" date="2020" name="Nat. Ecol. Evol.">
        <title>Deeply conserved synteny resolves early events in vertebrate evolution.</title>
        <authorList>
            <person name="Simakov O."/>
            <person name="Marletaz F."/>
            <person name="Yue J.X."/>
            <person name="O'Connell B."/>
            <person name="Jenkins J."/>
            <person name="Brandt A."/>
            <person name="Calef R."/>
            <person name="Tung C.H."/>
            <person name="Huang T.K."/>
            <person name="Schmutz J."/>
            <person name="Satoh N."/>
            <person name="Yu J.K."/>
            <person name="Putnam N.H."/>
            <person name="Green R.E."/>
            <person name="Rokhsar D.S."/>
        </authorList>
    </citation>
    <scope>NUCLEOTIDE SEQUENCE [LARGE SCALE GENOMIC DNA]</scope>
    <source>
        <strain evidence="3">S238N-H82</strain>
    </source>
</reference>
<accession>A0A9J7LKV0</accession>
<dbReference type="KEGG" id="bfo:118420724"/>
<evidence type="ECO:0000313" key="4">
    <source>
        <dbReference type="RefSeq" id="XP_035683574.1"/>
    </source>
</evidence>
<protein>
    <submittedName>
        <fullName evidence="4 5">Polyribonucleotide nucleotidyltransferase-like</fullName>
    </submittedName>
</protein>
<evidence type="ECO:0000256" key="1">
    <source>
        <dbReference type="SAM" id="MobiDB-lite"/>
    </source>
</evidence>
<organism evidence="3 5">
    <name type="scientific">Branchiostoma floridae</name>
    <name type="common">Florida lancelet</name>
    <name type="synonym">Amphioxus</name>
    <dbReference type="NCBI Taxonomy" id="7739"/>
    <lineage>
        <taxon>Eukaryota</taxon>
        <taxon>Metazoa</taxon>
        <taxon>Chordata</taxon>
        <taxon>Cephalochordata</taxon>
        <taxon>Leptocardii</taxon>
        <taxon>Amphioxiformes</taxon>
        <taxon>Branchiostomatidae</taxon>
        <taxon>Branchiostoma</taxon>
    </lineage>
</organism>
<keyword evidence="2" id="KW-0732">Signal</keyword>
<evidence type="ECO:0000256" key="2">
    <source>
        <dbReference type="SAM" id="SignalP"/>
    </source>
</evidence>
<reference evidence="4 5" key="2">
    <citation type="submission" date="2025-04" db="UniProtKB">
        <authorList>
            <consortium name="RefSeq"/>
        </authorList>
    </citation>
    <scope>IDENTIFICATION</scope>
    <source>
        <strain evidence="4 5">S238N-H82</strain>
        <tissue evidence="4 5">Testes</tissue>
    </source>
</reference>
<proteinExistence type="predicted"/>
<sequence length="101" mass="10753">MNLKALFAWIWGVVAMLFVSAQAVPAAPAKVAPAGYFKDFFETEGNLAVERVRRDERGSEKECRGGGNSDRGGRGSVNRCRRGPSARGGGGGGGGRVRRDR</sequence>
<dbReference type="GeneID" id="118420724"/>
<keyword evidence="3" id="KW-1185">Reference proteome</keyword>
<evidence type="ECO:0000313" key="5">
    <source>
        <dbReference type="RefSeq" id="XP_035683575.1"/>
    </source>
</evidence>
<dbReference type="Proteomes" id="UP000001554">
    <property type="component" value="Chromosome 8"/>
</dbReference>